<sequence length="753" mass="87728">NDVGDYKYNHINDTLINECEIVTIKLDEDSRRAFRLSILSNETVIESLYFHKTDGLLARSETPVYLTDRDSLKKMCGAKIYKDYKFIKTSFEEYVPDMGDFRFYHNYNRTASLVKLKPEDTFVDTSTLSYNLYAPDLEVVNCKLFVILHPNSIIDKPRIELMRTILMFYNHLDMFFGNFTSPKIRLTLKGILFPDIGQKIPYEGNRLDLQLLNWSEIDKALMKFVKEKKDYFQLDTHDKVYFLSQTSYVREPDGEICNDPPMPRIAAVIHGDLLTYHIIHLQYLAKMFGGQFVQPCESLPGILYHRNRQMNPPLFVWSSCTISGFSTYFNENECSYFNKQRPLLTTAIRDSKDERLRIAIELGVQTRRAYQKNCKIVIIKLDGFNNRSFHLSILSNDSILLESLYLIKTDGLLADSETPVHLMNLQSLKKMLGVVVNEDYRFIKTTIREYVPEMGDFRFYHNYQKVASMCVFFHKTGVQLEGNIGHNILRHLPSEDHPHQNKYIYAKLYFPDLQMSKNTKKISFSNTTQIFNLNSTKLTVVNCKLFIILHPNSIQDKPKIELIRAILMFYNHLDMFFGNFTSPKIRLTLKGILLPDIGKQIFYEGDKHLDLQLTNWSNPDGDICNNLSALRVAAIVQGDLQTYHILHLNYLIKSFGGIDERNDSCPGIMHYNSKWVHPVPLVWSHCSIEKLSEYFNEKDCSWFKKNKPSLSTEIRDPKDDRFRLEIESDVRSRSLYELDEESQVGVAINVTNF</sequence>
<name>A0A8J2E9Z1_COTCN</name>
<dbReference type="EMBL" id="CAJNRD030001114">
    <property type="protein sequence ID" value="CAG5073252.1"/>
    <property type="molecule type" value="Genomic_DNA"/>
</dbReference>
<keyword evidence="2" id="KW-1185">Reference proteome</keyword>
<organism evidence="1 2">
    <name type="scientific">Cotesia congregata</name>
    <name type="common">Parasitoid wasp</name>
    <name type="synonym">Apanteles congregatus</name>
    <dbReference type="NCBI Taxonomy" id="51543"/>
    <lineage>
        <taxon>Eukaryota</taxon>
        <taxon>Metazoa</taxon>
        <taxon>Ecdysozoa</taxon>
        <taxon>Arthropoda</taxon>
        <taxon>Hexapoda</taxon>
        <taxon>Insecta</taxon>
        <taxon>Pterygota</taxon>
        <taxon>Neoptera</taxon>
        <taxon>Endopterygota</taxon>
        <taxon>Hymenoptera</taxon>
        <taxon>Apocrita</taxon>
        <taxon>Ichneumonoidea</taxon>
        <taxon>Braconidae</taxon>
        <taxon>Microgastrinae</taxon>
        <taxon>Cotesia</taxon>
    </lineage>
</organism>
<dbReference type="OrthoDB" id="10345495at2759"/>
<proteinExistence type="predicted"/>
<reference evidence="1" key="1">
    <citation type="submission" date="2021-04" db="EMBL/GenBank/DDBJ databases">
        <authorList>
            <person name="Chebbi M.A.C M."/>
        </authorList>
    </citation>
    <scope>NUCLEOTIDE SEQUENCE</scope>
</reference>
<evidence type="ECO:0000313" key="2">
    <source>
        <dbReference type="Proteomes" id="UP000786811"/>
    </source>
</evidence>
<dbReference type="Proteomes" id="UP000786811">
    <property type="component" value="Unassembled WGS sequence"/>
</dbReference>
<feature type="non-terminal residue" evidence="1">
    <location>
        <position position="1"/>
    </location>
</feature>
<evidence type="ECO:0000313" key="1">
    <source>
        <dbReference type="EMBL" id="CAG5073252.1"/>
    </source>
</evidence>
<dbReference type="AlphaFoldDB" id="A0A8J2E9Z1"/>
<accession>A0A8J2E9Z1</accession>
<gene>
    <name evidence="1" type="ORF">HICCMSTLAB_LOCUS245</name>
</gene>
<comment type="caution">
    <text evidence="1">The sequence shown here is derived from an EMBL/GenBank/DDBJ whole genome shotgun (WGS) entry which is preliminary data.</text>
</comment>
<protein>
    <submittedName>
        <fullName evidence="1">Uncharacterized protein</fullName>
    </submittedName>
</protein>